<reference evidence="6 7" key="1">
    <citation type="submission" date="2020-08" db="EMBL/GenBank/DDBJ databases">
        <title>Sphingobacterium sp. DN00404 isolated from aquaculture water.</title>
        <authorList>
            <person name="Zhang M."/>
        </authorList>
    </citation>
    <scope>NUCLEOTIDE SEQUENCE [LARGE SCALE GENOMIC DNA]</scope>
    <source>
        <strain evidence="6 7">KCTC 42746</strain>
    </source>
</reference>
<evidence type="ECO:0000313" key="6">
    <source>
        <dbReference type="EMBL" id="MBD1420603.1"/>
    </source>
</evidence>
<dbReference type="PANTHER" id="PTHR31956:SF1">
    <property type="entry name" value="NON-SPECIFIC PHOSPHOLIPASE C1"/>
    <property type="match status" value="1"/>
</dbReference>
<dbReference type="Gene3D" id="3.40.720.10">
    <property type="entry name" value="Alkaline Phosphatase, subunit A"/>
    <property type="match status" value="2"/>
</dbReference>
<keyword evidence="7" id="KW-1185">Reference proteome</keyword>
<evidence type="ECO:0000256" key="2">
    <source>
        <dbReference type="ARBA" id="ARBA00012018"/>
    </source>
</evidence>
<accession>A0ABR7XN92</accession>
<evidence type="ECO:0000256" key="3">
    <source>
        <dbReference type="ARBA" id="ARBA00022801"/>
    </source>
</evidence>
<protein>
    <recommendedName>
        <fullName evidence="2">phospholipase C</fullName>
        <ecNumber evidence="2">3.1.4.3</ecNumber>
    </recommendedName>
</protein>
<comment type="similarity">
    <text evidence="1">Belongs to the bacterial phospholipase C family.</text>
</comment>
<comment type="caution">
    <text evidence="6">The sequence shown here is derived from an EMBL/GenBank/DDBJ whole genome shotgun (WGS) entry which is preliminary data.</text>
</comment>
<dbReference type="InterPro" id="IPR017767">
    <property type="entry name" value="PC-PLC"/>
</dbReference>
<dbReference type="InterPro" id="IPR017850">
    <property type="entry name" value="Alkaline_phosphatase_core_sf"/>
</dbReference>
<dbReference type="Pfam" id="PF05506">
    <property type="entry name" value="PLipase_C_C"/>
    <property type="match status" value="2"/>
</dbReference>
<organism evidence="6 7">
    <name type="scientific">Sphingobacterium chuzhouense</name>
    <dbReference type="NCBI Taxonomy" id="1742264"/>
    <lineage>
        <taxon>Bacteria</taxon>
        <taxon>Pseudomonadati</taxon>
        <taxon>Bacteroidota</taxon>
        <taxon>Sphingobacteriia</taxon>
        <taxon>Sphingobacteriales</taxon>
        <taxon>Sphingobacteriaceae</taxon>
        <taxon>Sphingobacterium</taxon>
    </lineage>
</organism>
<dbReference type="InterPro" id="IPR008475">
    <property type="entry name" value="PLipase_C_C"/>
</dbReference>
<keyword evidence="4" id="KW-0175">Coiled coil</keyword>
<dbReference type="Proteomes" id="UP000651112">
    <property type="component" value="Unassembled WGS sequence"/>
</dbReference>
<dbReference type="PROSITE" id="PS51318">
    <property type="entry name" value="TAT"/>
    <property type="match status" value="1"/>
</dbReference>
<feature type="domain" description="Bacterial phospholipase C C-terminal" evidence="5">
    <location>
        <begin position="635"/>
        <end position="720"/>
    </location>
</feature>
<dbReference type="PANTHER" id="PTHR31956">
    <property type="entry name" value="NON-SPECIFIC PHOSPHOLIPASE C4-RELATED"/>
    <property type="match status" value="1"/>
</dbReference>
<evidence type="ECO:0000313" key="7">
    <source>
        <dbReference type="Proteomes" id="UP000651112"/>
    </source>
</evidence>
<dbReference type="InterPro" id="IPR006311">
    <property type="entry name" value="TAT_signal"/>
</dbReference>
<name>A0ABR7XN92_9SPHI</name>
<feature type="domain" description="Bacterial phospholipase C C-terminal" evidence="5">
    <location>
        <begin position="732"/>
        <end position="813"/>
    </location>
</feature>
<dbReference type="EC" id="3.1.4.3" evidence="2"/>
<dbReference type="EMBL" id="JACNYL010000001">
    <property type="protein sequence ID" value="MBD1420603.1"/>
    <property type="molecule type" value="Genomic_DNA"/>
</dbReference>
<keyword evidence="3" id="KW-0378">Hydrolase</keyword>
<evidence type="ECO:0000259" key="5">
    <source>
        <dbReference type="Pfam" id="PF05506"/>
    </source>
</evidence>
<evidence type="ECO:0000256" key="4">
    <source>
        <dbReference type="SAM" id="Coils"/>
    </source>
</evidence>
<dbReference type="InterPro" id="IPR007312">
    <property type="entry name" value="Phosphoesterase"/>
</dbReference>
<dbReference type="NCBIfam" id="TIGR03396">
    <property type="entry name" value="PC_PLC"/>
    <property type="match status" value="1"/>
</dbReference>
<gene>
    <name evidence="6" type="ORF">H8B21_03370</name>
</gene>
<proteinExistence type="inferred from homology"/>
<dbReference type="RefSeq" id="WP_190312357.1">
    <property type="nucleotide sequence ID" value="NZ_JACNYL010000001.1"/>
</dbReference>
<evidence type="ECO:0000256" key="1">
    <source>
        <dbReference type="ARBA" id="ARBA00009717"/>
    </source>
</evidence>
<feature type="coiled-coil region" evidence="4">
    <location>
        <begin position="307"/>
        <end position="334"/>
    </location>
</feature>
<sequence>MNNQRRDFLKKALLLTGMAGIEHTIPAAIQRALAIEPLPGSTFMDAEHIVILMQENRSFDHGFGALQGVRGFNDPRYIRLPNGNPVWFQSDKQGNTYAPFRLNLMDSKSTWMGAVPHSRHSQVDAFNGGHYDNWIEAKRVGKDYANIPLTMGYYNRQDIPFNYALADAFTICDQHFCSVMSSTWPNRFFFWTGTVRAEQNKNAKAEMRNELPFGAGKWPTFPELLEDAGIPWKIYQNDISCGGGFSGEERSWLASFSCNPLERFEKYNVQFSDRYVANLKIQTDKLPKEIADLEDKLQKTPLQDKQYGKIQHALEEKKKVLQNAEKELKIWSTSNFDKLPQREKNLYQKAFVTNKNDPDYRRLDKLQYTDNKGKKQEMDIPKGDILHQFRQDVQRGELPTVSWLIPAQRYSDHPSSPWYGSWYISEIIDILTKNPKVWQKTIFILTYDENDGYFDHIPPFTPPNPYAANSGKCSAGIDSEIEYITAEQELAEGRSKKTARTGPIGLGYRVPLIVASPWSKGGKVCSEVFDHTSTLQFLEKFLSHKFKRDIASDQISDWRRTVCGNLTSIFNGADQEKADDKLPFLNRNSYLENIHQTQHKALPIFGQLTVEDLIKGKEQPHHVALMPKQESGIRPSCALPYELYVEGKLEEEAFDLKFHVDNTIFGNRSSGAPFTVYADGAIRHYAVKAGDSISDEFTYTPNQGIDLHVHGPNGFFRRFKNKHKLAPIQPSLEYEREDKSFTGRIQLSLKNESQKTVQIYIQDKGYGQAIREVLLPAGKQHIELVDLRASRHWYDLEITVKGYQDFLWAYAGRVETGQLGYTDPQIAQV</sequence>
<dbReference type="Pfam" id="PF04185">
    <property type="entry name" value="Phosphoesterase"/>
    <property type="match status" value="2"/>
</dbReference>